<feature type="signal peptide" evidence="9">
    <location>
        <begin position="1"/>
        <end position="21"/>
    </location>
</feature>
<dbReference type="GO" id="GO:0009279">
    <property type="term" value="C:cell outer membrane"/>
    <property type="evidence" value="ECO:0007669"/>
    <property type="project" value="UniProtKB-SubCell"/>
</dbReference>
<evidence type="ECO:0000256" key="2">
    <source>
        <dbReference type="ARBA" id="ARBA00007613"/>
    </source>
</evidence>
<keyword evidence="9" id="KW-0732">Signal</keyword>
<reference evidence="10" key="1">
    <citation type="submission" date="2020-10" db="EMBL/GenBank/DDBJ databases">
        <authorList>
            <person name="Gilroy R."/>
        </authorList>
    </citation>
    <scope>NUCLEOTIDE SEQUENCE</scope>
    <source>
        <strain evidence="10">10532</strain>
    </source>
</reference>
<keyword evidence="7" id="KW-0998">Cell outer membrane</keyword>
<keyword evidence="5" id="KW-0812">Transmembrane</keyword>
<dbReference type="AlphaFoldDB" id="A0A9D9HN65"/>
<dbReference type="InterPro" id="IPR003423">
    <property type="entry name" value="OMP_efflux"/>
</dbReference>
<proteinExistence type="inferred from homology"/>
<dbReference type="EMBL" id="JADIMM010000023">
    <property type="protein sequence ID" value="MBO8456896.1"/>
    <property type="molecule type" value="Genomic_DNA"/>
</dbReference>
<accession>A0A9D9HN65</accession>
<evidence type="ECO:0000256" key="8">
    <source>
        <dbReference type="SAM" id="Coils"/>
    </source>
</evidence>
<evidence type="ECO:0000256" key="9">
    <source>
        <dbReference type="SAM" id="SignalP"/>
    </source>
</evidence>
<comment type="caution">
    <text evidence="10">The sequence shown here is derived from an EMBL/GenBank/DDBJ whole genome shotgun (WGS) entry which is preliminary data.</text>
</comment>
<dbReference type="PANTHER" id="PTHR30026">
    <property type="entry name" value="OUTER MEMBRANE PROTEIN TOLC"/>
    <property type="match status" value="1"/>
</dbReference>
<protein>
    <submittedName>
        <fullName evidence="10">TolC family protein</fullName>
    </submittedName>
</protein>
<comment type="subcellular location">
    <subcellularLocation>
        <location evidence="1">Cell outer membrane</location>
    </subcellularLocation>
</comment>
<keyword evidence="4" id="KW-1134">Transmembrane beta strand</keyword>
<evidence type="ECO:0000313" key="10">
    <source>
        <dbReference type="EMBL" id="MBO8456896.1"/>
    </source>
</evidence>
<dbReference type="SUPFAM" id="SSF56954">
    <property type="entry name" value="Outer membrane efflux proteins (OEP)"/>
    <property type="match status" value="1"/>
</dbReference>
<evidence type="ECO:0000256" key="3">
    <source>
        <dbReference type="ARBA" id="ARBA00022448"/>
    </source>
</evidence>
<dbReference type="GO" id="GO:1990281">
    <property type="term" value="C:efflux pump complex"/>
    <property type="evidence" value="ECO:0007669"/>
    <property type="project" value="TreeGrafter"/>
</dbReference>
<reference evidence="10" key="2">
    <citation type="journal article" date="2021" name="PeerJ">
        <title>Extensive microbial diversity within the chicken gut microbiome revealed by metagenomics and culture.</title>
        <authorList>
            <person name="Gilroy R."/>
            <person name="Ravi A."/>
            <person name="Getino M."/>
            <person name="Pursley I."/>
            <person name="Horton D.L."/>
            <person name="Alikhan N.F."/>
            <person name="Baker D."/>
            <person name="Gharbi K."/>
            <person name="Hall N."/>
            <person name="Watson M."/>
            <person name="Adriaenssens E.M."/>
            <person name="Foster-Nyarko E."/>
            <person name="Jarju S."/>
            <person name="Secka A."/>
            <person name="Antonio M."/>
            <person name="Oren A."/>
            <person name="Chaudhuri R.R."/>
            <person name="La Ragione R."/>
            <person name="Hildebrand F."/>
            <person name="Pallen M.J."/>
        </authorList>
    </citation>
    <scope>NUCLEOTIDE SEQUENCE</scope>
    <source>
        <strain evidence="10">10532</strain>
    </source>
</reference>
<dbReference type="InterPro" id="IPR051906">
    <property type="entry name" value="TolC-like"/>
</dbReference>
<evidence type="ECO:0000256" key="5">
    <source>
        <dbReference type="ARBA" id="ARBA00022692"/>
    </source>
</evidence>
<evidence type="ECO:0000256" key="1">
    <source>
        <dbReference type="ARBA" id="ARBA00004442"/>
    </source>
</evidence>
<organism evidence="10 11">
    <name type="scientific">Candidatus Gallitreponema excrementavium</name>
    <dbReference type="NCBI Taxonomy" id="2840840"/>
    <lineage>
        <taxon>Bacteria</taxon>
        <taxon>Pseudomonadati</taxon>
        <taxon>Spirochaetota</taxon>
        <taxon>Spirochaetia</taxon>
        <taxon>Spirochaetales</taxon>
        <taxon>Candidatus Gallitreponema</taxon>
    </lineage>
</organism>
<keyword evidence="6" id="KW-0472">Membrane</keyword>
<name>A0A9D9HN65_9SPIR</name>
<dbReference type="Gene3D" id="1.20.1600.10">
    <property type="entry name" value="Outer membrane efflux proteins (OEP)"/>
    <property type="match status" value="1"/>
</dbReference>
<feature type="chain" id="PRO_5039030328" evidence="9">
    <location>
        <begin position="22"/>
        <end position="439"/>
    </location>
</feature>
<dbReference type="Pfam" id="PF02321">
    <property type="entry name" value="OEP"/>
    <property type="match status" value="2"/>
</dbReference>
<dbReference type="PANTHER" id="PTHR30026:SF20">
    <property type="entry name" value="OUTER MEMBRANE PROTEIN TOLC"/>
    <property type="match status" value="1"/>
</dbReference>
<evidence type="ECO:0000256" key="7">
    <source>
        <dbReference type="ARBA" id="ARBA00023237"/>
    </source>
</evidence>
<sequence>MNTRMKISLIALILSVFSVQGFGENPDIQPRVLTLDEALELAGNNNPDLVAARRNLESAARSNSGKWNSFLPNLSLNGSYTNSHNSDTNQWNWGGSTGASLSLDFGIPFEMRLKSAEYEAALVSYKSLEASTLSKVATDFYSLIAEKNNLEILAQSEKLAENLYNQNLANYNRGLTSELDLLQSKYSYLSIRPEIDNAKSTYEANLDSFKLSIGVNEPIELSGEMEVTEVILPETDVLIEKYTQKSLSVQEKIINLEKAKLSKTQGTTSALAPTFNLSENLSFSEGTNGNKIDVNGSFTASVSIPLTGFIPYSETNLTLKNLDDQIASAEDELEQTITETENSLSLLPDKISRLWNSLDLAQMNYEIAQRAYQLSLDGYNSGLVAQTDMETARQQMISANQAILETKNQYTSALYEAALLMNISIEEMISEYGGNTNGQ</sequence>
<keyword evidence="3" id="KW-0813">Transport</keyword>
<keyword evidence="8" id="KW-0175">Coiled coil</keyword>
<feature type="coiled-coil region" evidence="8">
    <location>
        <begin position="312"/>
        <end position="339"/>
    </location>
</feature>
<dbReference type="GO" id="GO:0015288">
    <property type="term" value="F:porin activity"/>
    <property type="evidence" value="ECO:0007669"/>
    <property type="project" value="TreeGrafter"/>
</dbReference>
<evidence type="ECO:0000313" key="11">
    <source>
        <dbReference type="Proteomes" id="UP000823638"/>
    </source>
</evidence>
<evidence type="ECO:0000256" key="4">
    <source>
        <dbReference type="ARBA" id="ARBA00022452"/>
    </source>
</evidence>
<comment type="similarity">
    <text evidence="2">Belongs to the outer membrane factor (OMF) (TC 1.B.17) family.</text>
</comment>
<gene>
    <name evidence="10" type="ORF">IAA81_01555</name>
</gene>
<evidence type="ECO:0000256" key="6">
    <source>
        <dbReference type="ARBA" id="ARBA00023136"/>
    </source>
</evidence>
<dbReference type="Proteomes" id="UP000823638">
    <property type="component" value="Unassembled WGS sequence"/>
</dbReference>
<dbReference type="GO" id="GO:0015562">
    <property type="term" value="F:efflux transmembrane transporter activity"/>
    <property type="evidence" value="ECO:0007669"/>
    <property type="project" value="InterPro"/>
</dbReference>